<evidence type="ECO:0000313" key="3">
    <source>
        <dbReference type="EMBL" id="VEU20326.1"/>
    </source>
</evidence>
<dbReference type="GO" id="GO:0019901">
    <property type="term" value="F:protein kinase binding"/>
    <property type="evidence" value="ECO:0007669"/>
    <property type="project" value="InterPro"/>
</dbReference>
<reference evidence="3 4" key="1">
    <citation type="submission" date="2018-12" db="EMBL/GenBank/DDBJ databases">
        <authorList>
            <person name="Tiukova I."/>
            <person name="Dainat J."/>
        </authorList>
    </citation>
    <scope>NUCLEOTIDE SEQUENCE [LARGE SCALE GENOMIC DNA]</scope>
</reference>
<dbReference type="FunCoup" id="A0A448YHG0">
    <property type="interactions" value="210"/>
</dbReference>
<feature type="region of interest" description="Disordered" evidence="1">
    <location>
        <begin position="38"/>
        <end position="60"/>
    </location>
</feature>
<accession>A0A448YHG0</accession>
<dbReference type="PIRSF" id="PIRSF016511">
    <property type="entry name" value="Cyclin_Pcl"/>
    <property type="match status" value="1"/>
</dbReference>
<dbReference type="GO" id="GO:0051726">
    <property type="term" value="P:regulation of cell cycle"/>
    <property type="evidence" value="ECO:0007669"/>
    <property type="project" value="InterPro"/>
</dbReference>
<dbReference type="STRING" id="13370.A0A448YHG0"/>
<keyword evidence="4" id="KW-1185">Reference proteome</keyword>
<feature type="compositionally biased region" description="Low complexity" evidence="1">
    <location>
        <begin position="230"/>
        <end position="250"/>
    </location>
</feature>
<dbReference type="InterPro" id="IPR013922">
    <property type="entry name" value="Cyclin_PHO80-like"/>
</dbReference>
<dbReference type="SUPFAM" id="SSF47954">
    <property type="entry name" value="Cyclin-like"/>
    <property type="match status" value="1"/>
</dbReference>
<feature type="compositionally biased region" description="Polar residues" evidence="1">
    <location>
        <begin position="324"/>
        <end position="334"/>
    </location>
</feature>
<name>A0A448YHG0_BRENA</name>
<feature type="region of interest" description="Disordered" evidence="1">
    <location>
        <begin position="303"/>
        <end position="334"/>
    </location>
</feature>
<dbReference type="InterPro" id="IPR012104">
    <property type="entry name" value="PHO85_cyclin_1/2/9"/>
</dbReference>
<dbReference type="Gene3D" id="1.10.472.10">
    <property type="entry name" value="Cyclin-like"/>
    <property type="match status" value="1"/>
</dbReference>
<evidence type="ECO:0000259" key="2">
    <source>
        <dbReference type="Pfam" id="PF00134"/>
    </source>
</evidence>
<dbReference type="PANTHER" id="PTHR15615:SF10">
    <property type="entry name" value="PHO85 CYCLIN-2-RELATED"/>
    <property type="match status" value="1"/>
</dbReference>
<evidence type="ECO:0000313" key="4">
    <source>
        <dbReference type="Proteomes" id="UP000290900"/>
    </source>
</evidence>
<dbReference type="GO" id="GO:0005634">
    <property type="term" value="C:nucleus"/>
    <property type="evidence" value="ECO:0007669"/>
    <property type="project" value="TreeGrafter"/>
</dbReference>
<dbReference type="InterPro" id="IPR036915">
    <property type="entry name" value="Cyclin-like_sf"/>
</dbReference>
<proteinExistence type="predicted"/>
<dbReference type="GO" id="GO:0000307">
    <property type="term" value="C:cyclin-dependent protein kinase holoenzyme complex"/>
    <property type="evidence" value="ECO:0007669"/>
    <property type="project" value="UniProtKB-ARBA"/>
</dbReference>
<feature type="compositionally biased region" description="Low complexity" evidence="1">
    <location>
        <begin position="258"/>
        <end position="278"/>
    </location>
</feature>
<dbReference type="OrthoDB" id="10250320at2759"/>
<dbReference type="CDD" id="cd20557">
    <property type="entry name" value="CYCLIN_ScPCL1-like"/>
    <property type="match status" value="1"/>
</dbReference>
<dbReference type="GO" id="GO:0016538">
    <property type="term" value="F:cyclin-dependent protein serine/threonine kinase regulator activity"/>
    <property type="evidence" value="ECO:0007669"/>
    <property type="project" value="TreeGrafter"/>
</dbReference>
<dbReference type="PANTHER" id="PTHR15615">
    <property type="match status" value="1"/>
</dbReference>
<dbReference type="EMBL" id="CAACVR010000003">
    <property type="protein sequence ID" value="VEU20326.1"/>
    <property type="molecule type" value="Genomic_DNA"/>
</dbReference>
<dbReference type="InParanoid" id="A0A448YHG0"/>
<gene>
    <name evidence="3" type="ORF">BRENAR_LOCUS1061</name>
</gene>
<organism evidence="3 4">
    <name type="scientific">Brettanomyces naardenensis</name>
    <name type="common">Yeast</name>
    <dbReference type="NCBI Taxonomy" id="13370"/>
    <lineage>
        <taxon>Eukaryota</taxon>
        <taxon>Fungi</taxon>
        <taxon>Dikarya</taxon>
        <taxon>Ascomycota</taxon>
        <taxon>Saccharomycotina</taxon>
        <taxon>Pichiomycetes</taxon>
        <taxon>Pichiales</taxon>
        <taxon>Pichiaceae</taxon>
        <taxon>Brettanomyces</taxon>
    </lineage>
</organism>
<evidence type="ECO:0000256" key="1">
    <source>
        <dbReference type="SAM" id="MobiDB-lite"/>
    </source>
</evidence>
<dbReference type="Pfam" id="PF00134">
    <property type="entry name" value="Cyclin_N"/>
    <property type="match status" value="1"/>
</dbReference>
<dbReference type="AlphaFoldDB" id="A0A448YHG0"/>
<dbReference type="InterPro" id="IPR006671">
    <property type="entry name" value="Cyclin_N"/>
</dbReference>
<sequence length="334" mass="36602">MSDLQALHIFIKKPVSQEMIRFLVSTTNSVIAVAPSQSQLDPQGYPTPPSSPSIYAQKSSPPAPSLHSFIEQLVNYSHVPTSTLMSTLVYLTRLRAVLPPNSVGMETTRHRIFLGALILVAKSLNDSSPLNKHWCKYTDGLLTLADVNALELEMIDYLGWNNLTITAKDLIDNLAHFLEPIKWKLRHHNELKLSKARSQYLSASASASSLEIPLIPKSPSSSPTQPLFTYSKPQRQYSSPSSYLSPPSYRTTPRSVDSSTLSVPSLASSTTSYSTSNTTISSILTDSSESKLKSVNLDSAGLKPLRLKGYSDSGKENSYKFTAPGQNNPTQLRA</sequence>
<feature type="region of interest" description="Disordered" evidence="1">
    <location>
        <begin position="215"/>
        <end position="278"/>
    </location>
</feature>
<feature type="domain" description="Cyclin N-terminal" evidence="2">
    <location>
        <begin position="65"/>
        <end position="161"/>
    </location>
</feature>
<dbReference type="Proteomes" id="UP000290900">
    <property type="component" value="Unassembled WGS sequence"/>
</dbReference>
<protein>
    <submittedName>
        <fullName evidence="3">DEKNAAC101145</fullName>
    </submittedName>
</protein>